<dbReference type="Gene3D" id="1.10.230.10">
    <property type="entry name" value="Cytochrome P450-Terp, domain 2"/>
    <property type="match status" value="1"/>
</dbReference>
<evidence type="ECO:0000313" key="6">
    <source>
        <dbReference type="Proteomes" id="UP000095463"/>
    </source>
</evidence>
<dbReference type="InterPro" id="IPR016142">
    <property type="entry name" value="Citrate_synth-like_lrg_a-sub"/>
</dbReference>
<name>A0A1E5XM27_9HYPH</name>
<dbReference type="RefSeq" id="WP_069911173.1">
    <property type="nucleotide sequence ID" value="NZ_LAJE02000278.1"/>
</dbReference>
<dbReference type="InterPro" id="IPR002020">
    <property type="entry name" value="Citrate_synthase"/>
</dbReference>
<dbReference type="OrthoDB" id="9800864at2"/>
<gene>
    <name evidence="5" type="ORF">VW23_024880</name>
</gene>
<dbReference type="Proteomes" id="UP000095463">
    <property type="component" value="Unassembled WGS sequence"/>
</dbReference>
<dbReference type="GO" id="GO:0005975">
    <property type="term" value="P:carbohydrate metabolic process"/>
    <property type="evidence" value="ECO:0007669"/>
    <property type="project" value="TreeGrafter"/>
</dbReference>
<evidence type="ECO:0000256" key="2">
    <source>
        <dbReference type="ARBA" id="ARBA00010566"/>
    </source>
</evidence>
<comment type="caution">
    <text evidence="5">The sequence shown here is derived from an EMBL/GenBank/DDBJ whole genome shotgun (WGS) entry which is preliminary data.</text>
</comment>
<keyword evidence="6" id="KW-1185">Reference proteome</keyword>
<dbReference type="EC" id="2.3.3.16" evidence="3"/>
<keyword evidence="4" id="KW-0808">Transferase</keyword>
<dbReference type="InterPro" id="IPR016143">
    <property type="entry name" value="Citrate_synth-like_sm_a-sub"/>
</dbReference>
<evidence type="ECO:0000256" key="3">
    <source>
        <dbReference type="ARBA" id="ARBA00012972"/>
    </source>
</evidence>
<protein>
    <recommendedName>
        <fullName evidence="3">citrate synthase (unknown stereospecificity)</fullName>
        <ecNumber evidence="3">2.3.3.16</ecNumber>
    </recommendedName>
</protein>
<organism evidence="5 6">
    <name type="scientific">Devosia insulae DS-56</name>
    <dbReference type="NCBI Taxonomy" id="1116389"/>
    <lineage>
        <taxon>Bacteria</taxon>
        <taxon>Pseudomonadati</taxon>
        <taxon>Pseudomonadota</taxon>
        <taxon>Alphaproteobacteria</taxon>
        <taxon>Hyphomicrobiales</taxon>
        <taxon>Devosiaceae</taxon>
        <taxon>Devosia</taxon>
    </lineage>
</organism>
<proteinExistence type="inferred from homology"/>
<sequence>MWLSATEALARLGSKPQSLYASVSRGRIRAKPDPADTRRSLYREEDVDRLAARARGRRSSATVASEAISWGDPVLPSAISTVSGGRLYYRGVDAIELATTATLEDVATLLWDGPWSLPASAPGPVAATPMAAAFAALAERAVLGVPSSGLGPWQLRGEAAGVLGCVADAMLGAGAGPLHVRLADSLGRPRAAEVLRRTMVLLADHELNPSTFAARVAVSTGASLPAGALAGLATFTGPRHGTAAAAVLALALDIGPHADRPGDGLREWLGEGRVIPGFGHRLYPRGDLRAEALLAAIEVPASFRRLALTAEALLGDRPNVDYALAAVSAAYDLPPHAPATIFALARTVGWLAHMLEQVASGQLIRPRARYVGPAVEAT</sequence>
<dbReference type="InterPro" id="IPR036969">
    <property type="entry name" value="Citrate_synthase_sf"/>
</dbReference>
<dbReference type="GO" id="GO:0036440">
    <property type="term" value="F:citrate synthase activity"/>
    <property type="evidence" value="ECO:0007669"/>
    <property type="project" value="UniProtKB-EC"/>
</dbReference>
<evidence type="ECO:0000256" key="1">
    <source>
        <dbReference type="ARBA" id="ARBA00004751"/>
    </source>
</evidence>
<dbReference type="PANTHER" id="PTHR11739">
    <property type="entry name" value="CITRATE SYNTHASE"/>
    <property type="match status" value="1"/>
</dbReference>
<dbReference type="EMBL" id="LAJE02000278">
    <property type="protein sequence ID" value="OEO29564.1"/>
    <property type="molecule type" value="Genomic_DNA"/>
</dbReference>
<dbReference type="UniPathway" id="UPA00223">
    <property type="reaction ID" value="UER00717"/>
</dbReference>
<reference evidence="5 6" key="1">
    <citation type="journal article" date="2015" name="Genome Announc.">
        <title>Genome Assemblies of Three Soil-Associated Devosia species: D. insulae, D. limi, and D. soli.</title>
        <authorList>
            <person name="Hassan Y.I."/>
            <person name="Lepp D."/>
            <person name="Zhou T."/>
        </authorList>
    </citation>
    <scope>NUCLEOTIDE SEQUENCE [LARGE SCALE GENOMIC DNA]</scope>
    <source>
        <strain evidence="5 6">DS-56</strain>
    </source>
</reference>
<dbReference type="GO" id="GO:0006099">
    <property type="term" value="P:tricarboxylic acid cycle"/>
    <property type="evidence" value="ECO:0007669"/>
    <property type="project" value="UniProtKB-UniPathway"/>
</dbReference>
<comment type="similarity">
    <text evidence="2">Belongs to the citrate synthase family.</text>
</comment>
<dbReference type="PANTHER" id="PTHR11739:SF4">
    <property type="entry name" value="CITRATE SYNTHASE, PEROXISOMAL"/>
    <property type="match status" value="1"/>
</dbReference>
<dbReference type="CDD" id="cd06102">
    <property type="entry name" value="citrate_synt_like_2"/>
    <property type="match status" value="1"/>
</dbReference>
<dbReference type="Pfam" id="PF00285">
    <property type="entry name" value="Citrate_synt"/>
    <property type="match status" value="1"/>
</dbReference>
<comment type="pathway">
    <text evidence="1">Carbohydrate metabolism; tricarboxylic acid cycle; isocitrate from oxaloacetate: step 1/2.</text>
</comment>
<evidence type="ECO:0000313" key="5">
    <source>
        <dbReference type="EMBL" id="OEO29564.1"/>
    </source>
</evidence>
<accession>A0A1E5XM27</accession>
<dbReference type="SUPFAM" id="SSF48256">
    <property type="entry name" value="Citrate synthase"/>
    <property type="match status" value="1"/>
</dbReference>
<evidence type="ECO:0000256" key="4">
    <source>
        <dbReference type="ARBA" id="ARBA00022679"/>
    </source>
</evidence>
<dbReference type="GO" id="GO:0005829">
    <property type="term" value="C:cytosol"/>
    <property type="evidence" value="ECO:0007669"/>
    <property type="project" value="TreeGrafter"/>
</dbReference>
<dbReference type="PRINTS" id="PR00143">
    <property type="entry name" value="CITRTSNTHASE"/>
</dbReference>
<dbReference type="AlphaFoldDB" id="A0A1E5XM27"/>
<dbReference type="Gene3D" id="1.10.580.10">
    <property type="entry name" value="Citrate Synthase, domain 1"/>
    <property type="match status" value="2"/>
</dbReference>